<evidence type="ECO:0000259" key="8">
    <source>
        <dbReference type="Pfam" id="PF20258"/>
    </source>
</evidence>
<sequence length="357" mass="39603">MARVAIAMSGGVDSSVAAALLKDKGYEVIGLHMKLYRGPENEIRNKSCCSIDETLDARLACHRLGIPFYALDYQQEFRETVINYFIEGYSSGNTPNPCVMCNKKIKSSLLLKKAAELDCEHLATGHYARICSNPDTGSTQLSRPQDLRKDQTYFLHGIPSGDLPRLMFPLSELTKTEVRKIARKLKLSAANKPDSQEVCFVPKDYRKFLKYELNETPLPGEFTSISGEVLGEHQGLPFYTIGQRRGLGLSDTTPYYVVKIDKEHNRIVLGKEDDLYSKTISVSSVNWVSISAPETPLSASVKLRSAHHGAIATLFPESGNKIRLELENPERAVTPGQAAVFYQKNILLGGGWIDSSN</sequence>
<reference evidence="10" key="1">
    <citation type="submission" date="2018-05" db="EMBL/GenBank/DDBJ databases">
        <authorList>
            <person name="Lanie J.A."/>
            <person name="Ng W.-L."/>
            <person name="Kazmierczak K.M."/>
            <person name="Andrzejewski T.M."/>
            <person name="Davidsen T.M."/>
            <person name="Wayne K.J."/>
            <person name="Tettelin H."/>
            <person name="Glass J.I."/>
            <person name="Rusch D."/>
            <person name="Podicherti R."/>
            <person name="Tsui H.-C.T."/>
            <person name="Winkler M.E."/>
        </authorList>
    </citation>
    <scope>NUCLEOTIDE SEQUENCE</scope>
</reference>
<dbReference type="GO" id="GO:0005524">
    <property type="term" value="F:ATP binding"/>
    <property type="evidence" value="ECO:0007669"/>
    <property type="project" value="UniProtKB-KW"/>
</dbReference>
<evidence type="ECO:0000256" key="7">
    <source>
        <dbReference type="ARBA" id="ARBA00023157"/>
    </source>
</evidence>
<dbReference type="NCBIfam" id="TIGR00420">
    <property type="entry name" value="trmU"/>
    <property type="match status" value="1"/>
</dbReference>
<evidence type="ECO:0000259" key="9">
    <source>
        <dbReference type="Pfam" id="PF20259"/>
    </source>
</evidence>
<feature type="domain" description="tRNA-specific 2-thiouridylase MnmA-like C-terminal" evidence="8">
    <location>
        <begin position="278"/>
        <end position="353"/>
    </location>
</feature>
<evidence type="ECO:0000256" key="5">
    <source>
        <dbReference type="ARBA" id="ARBA00022840"/>
    </source>
</evidence>
<keyword evidence="4" id="KW-0547">Nucleotide-binding</keyword>
<dbReference type="GO" id="GO:0000049">
    <property type="term" value="F:tRNA binding"/>
    <property type="evidence" value="ECO:0007669"/>
    <property type="project" value="UniProtKB-KW"/>
</dbReference>
<dbReference type="Pfam" id="PF03054">
    <property type="entry name" value="tRNA_Me_trans"/>
    <property type="match status" value="1"/>
</dbReference>
<keyword evidence="1" id="KW-0820">tRNA-binding</keyword>
<protein>
    <submittedName>
        <fullName evidence="10">Uncharacterized protein</fullName>
    </submittedName>
</protein>
<proteinExistence type="inferred from homology"/>
<evidence type="ECO:0000256" key="4">
    <source>
        <dbReference type="ARBA" id="ARBA00022741"/>
    </source>
</evidence>
<dbReference type="GO" id="GO:0016783">
    <property type="term" value="F:sulfurtransferase activity"/>
    <property type="evidence" value="ECO:0007669"/>
    <property type="project" value="InterPro"/>
</dbReference>
<evidence type="ECO:0000256" key="2">
    <source>
        <dbReference type="ARBA" id="ARBA00022679"/>
    </source>
</evidence>
<dbReference type="PANTHER" id="PTHR11933">
    <property type="entry name" value="TRNA 5-METHYLAMINOMETHYL-2-THIOURIDYLATE -METHYLTRANSFERASE"/>
    <property type="match status" value="1"/>
</dbReference>
<keyword evidence="6" id="KW-0694">RNA-binding</keyword>
<dbReference type="Gene3D" id="2.40.30.10">
    <property type="entry name" value="Translation factors"/>
    <property type="match status" value="1"/>
</dbReference>
<keyword evidence="5" id="KW-0067">ATP-binding</keyword>
<dbReference type="FunFam" id="2.30.30.280:FF:000001">
    <property type="entry name" value="tRNA-specific 2-thiouridylase MnmA"/>
    <property type="match status" value="1"/>
</dbReference>
<evidence type="ECO:0000313" key="10">
    <source>
        <dbReference type="EMBL" id="SVA75211.1"/>
    </source>
</evidence>
<dbReference type="GO" id="GO:0002143">
    <property type="term" value="P:tRNA wobble position uridine thiolation"/>
    <property type="evidence" value="ECO:0007669"/>
    <property type="project" value="TreeGrafter"/>
</dbReference>
<dbReference type="Gene3D" id="2.30.30.280">
    <property type="entry name" value="Adenine nucleotide alpha hydrolases-like domains"/>
    <property type="match status" value="1"/>
</dbReference>
<dbReference type="AlphaFoldDB" id="A0A381YF73"/>
<dbReference type="HAMAP" id="MF_00144">
    <property type="entry name" value="tRNA_thiouridyl_MnmA"/>
    <property type="match status" value="1"/>
</dbReference>
<name>A0A381YF73_9ZZZZ</name>
<dbReference type="SUPFAM" id="SSF52402">
    <property type="entry name" value="Adenine nucleotide alpha hydrolases-like"/>
    <property type="match status" value="1"/>
</dbReference>
<dbReference type="InterPro" id="IPR004506">
    <property type="entry name" value="MnmA-like"/>
</dbReference>
<dbReference type="InterPro" id="IPR046884">
    <property type="entry name" value="MnmA-like_central"/>
</dbReference>
<dbReference type="InterPro" id="IPR014729">
    <property type="entry name" value="Rossmann-like_a/b/a_fold"/>
</dbReference>
<dbReference type="Pfam" id="PF20259">
    <property type="entry name" value="tRNA_Me_trans_M"/>
    <property type="match status" value="1"/>
</dbReference>
<dbReference type="Gene3D" id="3.40.50.620">
    <property type="entry name" value="HUPs"/>
    <property type="match status" value="1"/>
</dbReference>
<evidence type="ECO:0000256" key="1">
    <source>
        <dbReference type="ARBA" id="ARBA00022555"/>
    </source>
</evidence>
<accession>A0A381YF73</accession>
<gene>
    <name evidence="10" type="ORF">METZ01_LOCUS128065</name>
</gene>
<keyword evidence="3" id="KW-0819">tRNA processing</keyword>
<feature type="domain" description="tRNA-specific 2-thiouridylase MnmA-like central" evidence="9">
    <location>
        <begin position="207"/>
        <end position="270"/>
    </location>
</feature>
<organism evidence="10">
    <name type="scientific">marine metagenome</name>
    <dbReference type="NCBI Taxonomy" id="408172"/>
    <lineage>
        <taxon>unclassified sequences</taxon>
        <taxon>metagenomes</taxon>
        <taxon>ecological metagenomes</taxon>
    </lineage>
</organism>
<keyword evidence="2" id="KW-0808">Transferase</keyword>
<dbReference type="InterPro" id="IPR023382">
    <property type="entry name" value="MnmA-like_central_sf"/>
</dbReference>
<dbReference type="CDD" id="cd01998">
    <property type="entry name" value="MnmA_TRMU-like"/>
    <property type="match status" value="1"/>
</dbReference>
<dbReference type="PANTHER" id="PTHR11933:SF5">
    <property type="entry name" value="MITOCHONDRIAL TRNA-SPECIFIC 2-THIOURIDYLASE 1"/>
    <property type="match status" value="1"/>
</dbReference>
<evidence type="ECO:0000256" key="3">
    <source>
        <dbReference type="ARBA" id="ARBA00022694"/>
    </source>
</evidence>
<dbReference type="EMBL" id="UINC01018004">
    <property type="protein sequence ID" value="SVA75211.1"/>
    <property type="molecule type" value="Genomic_DNA"/>
</dbReference>
<evidence type="ECO:0000256" key="6">
    <source>
        <dbReference type="ARBA" id="ARBA00022884"/>
    </source>
</evidence>
<dbReference type="FunFam" id="3.40.50.620:FF:000115">
    <property type="entry name" value="tRNA-specific 2-thiouridylase MnmA"/>
    <property type="match status" value="1"/>
</dbReference>
<dbReference type="Pfam" id="PF20258">
    <property type="entry name" value="tRNA_Me_trans_C"/>
    <property type="match status" value="1"/>
</dbReference>
<keyword evidence="7" id="KW-1015">Disulfide bond</keyword>
<dbReference type="InterPro" id="IPR046885">
    <property type="entry name" value="MnmA-like_C"/>
</dbReference>
<dbReference type="NCBIfam" id="NF001138">
    <property type="entry name" value="PRK00143.1"/>
    <property type="match status" value="1"/>
</dbReference>